<gene>
    <name evidence="2" type="ORF">DAEQUDRAFT_740478</name>
</gene>
<protein>
    <submittedName>
        <fullName evidence="2">Uncharacterized protein</fullName>
    </submittedName>
</protein>
<name>A0A165MHE2_9APHY</name>
<dbReference type="AlphaFoldDB" id="A0A165MHE2"/>
<accession>A0A165MHE2</accession>
<feature type="region of interest" description="Disordered" evidence="1">
    <location>
        <begin position="1"/>
        <end position="37"/>
    </location>
</feature>
<dbReference type="Proteomes" id="UP000076727">
    <property type="component" value="Unassembled WGS sequence"/>
</dbReference>
<proteinExistence type="predicted"/>
<keyword evidence="3" id="KW-1185">Reference proteome</keyword>
<evidence type="ECO:0000313" key="2">
    <source>
        <dbReference type="EMBL" id="KZT65686.1"/>
    </source>
</evidence>
<feature type="compositionally biased region" description="Polar residues" evidence="1">
    <location>
        <begin position="1"/>
        <end position="13"/>
    </location>
</feature>
<organism evidence="2 3">
    <name type="scientific">Daedalea quercina L-15889</name>
    <dbReference type="NCBI Taxonomy" id="1314783"/>
    <lineage>
        <taxon>Eukaryota</taxon>
        <taxon>Fungi</taxon>
        <taxon>Dikarya</taxon>
        <taxon>Basidiomycota</taxon>
        <taxon>Agaricomycotina</taxon>
        <taxon>Agaricomycetes</taxon>
        <taxon>Polyporales</taxon>
        <taxon>Fomitopsis</taxon>
    </lineage>
</organism>
<reference evidence="2 3" key="1">
    <citation type="journal article" date="2016" name="Mol. Biol. Evol.">
        <title>Comparative Genomics of Early-Diverging Mushroom-Forming Fungi Provides Insights into the Origins of Lignocellulose Decay Capabilities.</title>
        <authorList>
            <person name="Nagy L.G."/>
            <person name="Riley R."/>
            <person name="Tritt A."/>
            <person name="Adam C."/>
            <person name="Daum C."/>
            <person name="Floudas D."/>
            <person name="Sun H."/>
            <person name="Yadav J.S."/>
            <person name="Pangilinan J."/>
            <person name="Larsson K.H."/>
            <person name="Matsuura K."/>
            <person name="Barry K."/>
            <person name="Labutti K."/>
            <person name="Kuo R."/>
            <person name="Ohm R.A."/>
            <person name="Bhattacharya S.S."/>
            <person name="Shirouzu T."/>
            <person name="Yoshinaga Y."/>
            <person name="Martin F.M."/>
            <person name="Grigoriev I.V."/>
            <person name="Hibbett D.S."/>
        </authorList>
    </citation>
    <scope>NUCLEOTIDE SEQUENCE [LARGE SCALE GENOMIC DNA]</scope>
    <source>
        <strain evidence="2 3">L-15889</strain>
    </source>
</reference>
<evidence type="ECO:0000313" key="3">
    <source>
        <dbReference type="Proteomes" id="UP000076727"/>
    </source>
</evidence>
<evidence type="ECO:0000256" key="1">
    <source>
        <dbReference type="SAM" id="MobiDB-lite"/>
    </source>
</evidence>
<sequence length="152" mass="17818">MPPQRTLTESMQDLSLEDPKLAKSASHRTKRSFATPKPEYVKINTPEDEKGGWYLIRAPNLLERGCGYKPIHLCNVLPQDASPPEPWDDPNGPRQTIIALALTADMRLFERKPTREQYKWLQQVFGCRPQWFRDCLPKQHFYLHDITPYYHL</sequence>
<dbReference type="OrthoDB" id="2796638at2759"/>
<dbReference type="EMBL" id="KV429101">
    <property type="protein sequence ID" value="KZT65686.1"/>
    <property type="molecule type" value="Genomic_DNA"/>
</dbReference>